<protein>
    <submittedName>
        <fullName evidence="1">Uncharacterized protein</fullName>
    </submittedName>
</protein>
<sequence>MEEVSVGALNHQSWCILVRGKTLVGTSQFVRLDVEFRGPAQFIQGNLSVLMALDVVECYLWEEFGKSYNRLQHILDCFQGVIGKLRAELFTGINTLVYLGLVVALYVHRCQSQAVVFSKKDQKLKNGGFPICFSAIGVHF</sequence>
<accession>A0A9K3LD14</accession>
<gene>
    <name evidence="1" type="ORF">IV203_035193</name>
</gene>
<comment type="caution">
    <text evidence="1">The sequence shown here is derived from an EMBL/GenBank/DDBJ whole genome shotgun (WGS) entry which is preliminary data.</text>
</comment>
<dbReference type="AlphaFoldDB" id="A0A9K3LD14"/>
<evidence type="ECO:0000313" key="2">
    <source>
        <dbReference type="Proteomes" id="UP000693970"/>
    </source>
</evidence>
<organism evidence="1 2">
    <name type="scientific">Nitzschia inconspicua</name>
    <dbReference type="NCBI Taxonomy" id="303405"/>
    <lineage>
        <taxon>Eukaryota</taxon>
        <taxon>Sar</taxon>
        <taxon>Stramenopiles</taxon>
        <taxon>Ochrophyta</taxon>
        <taxon>Bacillariophyta</taxon>
        <taxon>Bacillariophyceae</taxon>
        <taxon>Bacillariophycidae</taxon>
        <taxon>Bacillariales</taxon>
        <taxon>Bacillariaceae</taxon>
        <taxon>Nitzschia</taxon>
    </lineage>
</organism>
<dbReference type="EMBL" id="JAGRRH010000013">
    <property type="protein sequence ID" value="KAG7360094.1"/>
    <property type="molecule type" value="Genomic_DNA"/>
</dbReference>
<proteinExistence type="predicted"/>
<keyword evidence="2" id="KW-1185">Reference proteome</keyword>
<reference evidence="1" key="1">
    <citation type="journal article" date="2021" name="Sci. Rep.">
        <title>Diploid genomic architecture of Nitzschia inconspicua, an elite biomass production diatom.</title>
        <authorList>
            <person name="Oliver A."/>
            <person name="Podell S."/>
            <person name="Pinowska A."/>
            <person name="Traller J.C."/>
            <person name="Smith S.R."/>
            <person name="McClure R."/>
            <person name="Beliaev A."/>
            <person name="Bohutskyi P."/>
            <person name="Hill E.A."/>
            <person name="Rabines A."/>
            <person name="Zheng H."/>
            <person name="Allen L.Z."/>
            <person name="Kuo A."/>
            <person name="Grigoriev I.V."/>
            <person name="Allen A.E."/>
            <person name="Hazlebeck D."/>
            <person name="Allen E.E."/>
        </authorList>
    </citation>
    <scope>NUCLEOTIDE SEQUENCE</scope>
    <source>
        <strain evidence="1">Hildebrandi</strain>
    </source>
</reference>
<evidence type="ECO:0000313" key="1">
    <source>
        <dbReference type="EMBL" id="KAG7360094.1"/>
    </source>
</evidence>
<reference evidence="1" key="2">
    <citation type="submission" date="2021-04" db="EMBL/GenBank/DDBJ databases">
        <authorList>
            <person name="Podell S."/>
        </authorList>
    </citation>
    <scope>NUCLEOTIDE SEQUENCE</scope>
    <source>
        <strain evidence="1">Hildebrandi</strain>
    </source>
</reference>
<name>A0A9K3LD14_9STRA</name>
<dbReference type="Proteomes" id="UP000693970">
    <property type="component" value="Unassembled WGS sequence"/>
</dbReference>